<dbReference type="Pfam" id="PF00892">
    <property type="entry name" value="EamA"/>
    <property type="match status" value="2"/>
</dbReference>
<dbReference type="AlphaFoldDB" id="A0AAW9RRB0"/>
<evidence type="ECO:0000256" key="4">
    <source>
        <dbReference type="ARBA" id="ARBA00022989"/>
    </source>
</evidence>
<evidence type="ECO:0000256" key="5">
    <source>
        <dbReference type="ARBA" id="ARBA00023136"/>
    </source>
</evidence>
<protein>
    <submittedName>
        <fullName evidence="8">DMT family transporter</fullName>
    </submittedName>
</protein>
<evidence type="ECO:0000256" key="2">
    <source>
        <dbReference type="ARBA" id="ARBA00009853"/>
    </source>
</evidence>
<evidence type="ECO:0000256" key="6">
    <source>
        <dbReference type="SAM" id="Phobius"/>
    </source>
</evidence>
<accession>A0AAW9RRB0</accession>
<evidence type="ECO:0000256" key="3">
    <source>
        <dbReference type="ARBA" id="ARBA00022692"/>
    </source>
</evidence>
<feature type="transmembrane region" description="Helical" evidence="6">
    <location>
        <begin position="20"/>
        <end position="40"/>
    </location>
</feature>
<feature type="transmembrane region" description="Helical" evidence="6">
    <location>
        <begin position="282"/>
        <end position="300"/>
    </location>
</feature>
<dbReference type="Proteomes" id="UP001378188">
    <property type="component" value="Unassembled WGS sequence"/>
</dbReference>
<evidence type="ECO:0000259" key="7">
    <source>
        <dbReference type="Pfam" id="PF00892"/>
    </source>
</evidence>
<comment type="similarity">
    <text evidence="2">Belongs to the drug/metabolite transporter (DMT) superfamily. 10 TMS drug/metabolite exporter (DME) (TC 2.A.7.3) family.</text>
</comment>
<feature type="transmembrane region" description="Helical" evidence="6">
    <location>
        <begin position="90"/>
        <end position="107"/>
    </location>
</feature>
<dbReference type="RefSeq" id="WP_340329630.1">
    <property type="nucleotide sequence ID" value="NZ_JAZHOF010000004.1"/>
</dbReference>
<proteinExistence type="inferred from homology"/>
<evidence type="ECO:0000256" key="1">
    <source>
        <dbReference type="ARBA" id="ARBA00004141"/>
    </source>
</evidence>
<keyword evidence="9" id="KW-1185">Reference proteome</keyword>
<gene>
    <name evidence="8" type="ORF">V3328_10625</name>
</gene>
<feature type="transmembrane region" description="Helical" evidence="6">
    <location>
        <begin position="113"/>
        <end position="130"/>
    </location>
</feature>
<evidence type="ECO:0000313" key="9">
    <source>
        <dbReference type="Proteomes" id="UP001378188"/>
    </source>
</evidence>
<feature type="transmembrane region" description="Helical" evidence="6">
    <location>
        <begin position="137"/>
        <end position="155"/>
    </location>
</feature>
<feature type="transmembrane region" description="Helical" evidence="6">
    <location>
        <begin position="200"/>
        <end position="222"/>
    </location>
</feature>
<organism evidence="8 9">
    <name type="scientific">Microbaculum marinum</name>
    <dbReference type="NCBI Taxonomy" id="1764581"/>
    <lineage>
        <taxon>Bacteria</taxon>
        <taxon>Pseudomonadati</taxon>
        <taxon>Pseudomonadota</taxon>
        <taxon>Alphaproteobacteria</taxon>
        <taxon>Hyphomicrobiales</taxon>
        <taxon>Tepidamorphaceae</taxon>
        <taxon>Microbaculum</taxon>
    </lineage>
</organism>
<feature type="transmembrane region" description="Helical" evidence="6">
    <location>
        <begin position="256"/>
        <end position="276"/>
    </location>
</feature>
<feature type="domain" description="EamA" evidence="7">
    <location>
        <begin position="21"/>
        <end position="154"/>
    </location>
</feature>
<feature type="transmembrane region" description="Helical" evidence="6">
    <location>
        <begin position="52"/>
        <end position="70"/>
    </location>
</feature>
<sequence length="320" mass="34412">MYCAAFRGSPYRPEDSLQHLIGIGFKIAATFLLTSMAALVKLMADTIPTGELMFARSFFALGPLIVWMIIRKEFPTALRTNRLGGQILRGAFGGAAMIGFFTALRFLPLPDMTAIQFVSPLMTVALAALLLGETVRLFRWTAVSVGFLGVILILWPHIGGGWKGDEGAFGALLAVVAASLTALAMIQIRNLAGSETTASIVFYFSITTSVMGLATLPFGWVMPDLKGALILLAIGLIGGFGQILLTLSYRYAPASVIAPFDYTAMIWSILLGFLMFGEVPLPIVLVGSTVVIAAGLAVIWREHWLGLKRAEMRRSGLPPV</sequence>
<feature type="domain" description="EamA" evidence="7">
    <location>
        <begin position="169"/>
        <end position="298"/>
    </location>
</feature>
<feature type="transmembrane region" description="Helical" evidence="6">
    <location>
        <begin position="167"/>
        <end position="188"/>
    </location>
</feature>
<reference evidence="8 9" key="1">
    <citation type="submission" date="2024-02" db="EMBL/GenBank/DDBJ databases">
        <title>Genome analysis and characterization of Microbaculum marinisediminis sp. nov., isolated from marine sediment.</title>
        <authorList>
            <person name="Du Z.-J."/>
            <person name="Ye Y.-Q."/>
            <person name="Zhang Z.-R."/>
            <person name="Yuan S.-M."/>
            <person name="Zhang X.-Y."/>
        </authorList>
    </citation>
    <scope>NUCLEOTIDE SEQUENCE [LARGE SCALE GENOMIC DNA]</scope>
    <source>
        <strain evidence="8 9">SDUM1044001</strain>
    </source>
</reference>
<dbReference type="PANTHER" id="PTHR22911:SF6">
    <property type="entry name" value="SOLUTE CARRIER FAMILY 35 MEMBER G1"/>
    <property type="match status" value="1"/>
</dbReference>
<evidence type="ECO:0000313" key="8">
    <source>
        <dbReference type="EMBL" id="MEJ8571929.1"/>
    </source>
</evidence>
<keyword evidence="5 6" id="KW-0472">Membrane</keyword>
<dbReference type="InterPro" id="IPR000620">
    <property type="entry name" value="EamA_dom"/>
</dbReference>
<keyword evidence="4 6" id="KW-1133">Transmembrane helix</keyword>
<comment type="caution">
    <text evidence="8">The sequence shown here is derived from an EMBL/GenBank/DDBJ whole genome shotgun (WGS) entry which is preliminary data.</text>
</comment>
<name>A0AAW9RRB0_9HYPH</name>
<feature type="transmembrane region" description="Helical" evidence="6">
    <location>
        <begin position="228"/>
        <end position="249"/>
    </location>
</feature>
<dbReference type="GO" id="GO:0016020">
    <property type="term" value="C:membrane"/>
    <property type="evidence" value="ECO:0007669"/>
    <property type="project" value="UniProtKB-SubCell"/>
</dbReference>
<comment type="subcellular location">
    <subcellularLocation>
        <location evidence="1">Membrane</location>
        <topology evidence="1">Multi-pass membrane protein</topology>
    </subcellularLocation>
</comment>
<dbReference type="InterPro" id="IPR037185">
    <property type="entry name" value="EmrE-like"/>
</dbReference>
<keyword evidence="3 6" id="KW-0812">Transmembrane</keyword>
<dbReference type="EMBL" id="JAZHOF010000004">
    <property type="protein sequence ID" value="MEJ8571929.1"/>
    <property type="molecule type" value="Genomic_DNA"/>
</dbReference>
<dbReference type="SUPFAM" id="SSF103481">
    <property type="entry name" value="Multidrug resistance efflux transporter EmrE"/>
    <property type="match status" value="2"/>
</dbReference>
<dbReference type="PANTHER" id="PTHR22911">
    <property type="entry name" value="ACYL-MALONYL CONDENSING ENZYME-RELATED"/>
    <property type="match status" value="1"/>
</dbReference>